<organism evidence="10 11">
    <name type="scientific">Pseudokineococcus basanitobsidens</name>
    <dbReference type="NCBI Taxonomy" id="1926649"/>
    <lineage>
        <taxon>Bacteria</taxon>
        <taxon>Bacillati</taxon>
        <taxon>Actinomycetota</taxon>
        <taxon>Actinomycetes</taxon>
        <taxon>Kineosporiales</taxon>
        <taxon>Kineosporiaceae</taxon>
        <taxon>Pseudokineococcus</taxon>
    </lineage>
</organism>
<comment type="similarity">
    <text evidence="2">Belongs to the FliH family.</text>
</comment>
<name>A0ABU8RGB5_9ACTN</name>
<comment type="function">
    <text evidence="1">Needed for flagellar regrowth and assembly.</text>
</comment>
<gene>
    <name evidence="10" type="ORF">WDZ17_01925</name>
</gene>
<evidence type="ECO:0000256" key="2">
    <source>
        <dbReference type="ARBA" id="ARBA00006602"/>
    </source>
</evidence>
<evidence type="ECO:0000259" key="9">
    <source>
        <dbReference type="Pfam" id="PF02108"/>
    </source>
</evidence>
<feature type="region of interest" description="Disordered" evidence="8">
    <location>
        <begin position="1"/>
        <end position="26"/>
    </location>
</feature>
<keyword evidence="7" id="KW-0175">Coiled coil</keyword>
<sequence length="218" mass="21593">MSTSPEALLAGGVTTAPPQARPAPWRVPGPVAAGAAHGAGRAAGYAAGYAAGWATGATAAAERAQAALEAELSRLRAERDRDHAQVRSALAALLGAAADLEAREAPVVADCTDALARTGLDLAAAVVGAEVRGGAGARAALLRALAPCPPTGALTVRLHPVDLVEVRSAGEVPERVTLVADPALGRGDAVAEHPGGSVDARLRTALDRARAALLGDAA</sequence>
<evidence type="ECO:0000313" key="10">
    <source>
        <dbReference type="EMBL" id="MEJ5944056.1"/>
    </source>
</evidence>
<evidence type="ECO:0000256" key="7">
    <source>
        <dbReference type="SAM" id="Coils"/>
    </source>
</evidence>
<proteinExistence type="inferred from homology"/>
<comment type="caution">
    <text evidence="10">The sequence shown here is derived from an EMBL/GenBank/DDBJ whole genome shotgun (WGS) entry which is preliminary data.</text>
</comment>
<dbReference type="InterPro" id="IPR018035">
    <property type="entry name" value="Flagellar_FliH/T3SS_HrpE"/>
</dbReference>
<evidence type="ECO:0000256" key="1">
    <source>
        <dbReference type="ARBA" id="ARBA00003041"/>
    </source>
</evidence>
<dbReference type="PANTHER" id="PTHR34982">
    <property type="entry name" value="YOP PROTEINS TRANSLOCATION PROTEIN L"/>
    <property type="match status" value="1"/>
</dbReference>
<evidence type="ECO:0000256" key="4">
    <source>
        <dbReference type="ARBA" id="ARBA00022795"/>
    </source>
</evidence>
<keyword evidence="11" id="KW-1185">Reference proteome</keyword>
<feature type="coiled-coil region" evidence="7">
    <location>
        <begin position="58"/>
        <end position="85"/>
    </location>
</feature>
<dbReference type="Pfam" id="PF02108">
    <property type="entry name" value="FliH"/>
    <property type="match status" value="1"/>
</dbReference>
<evidence type="ECO:0000256" key="6">
    <source>
        <dbReference type="ARBA" id="ARBA00023225"/>
    </source>
</evidence>
<evidence type="ECO:0000313" key="11">
    <source>
        <dbReference type="Proteomes" id="UP001387100"/>
    </source>
</evidence>
<evidence type="ECO:0000256" key="3">
    <source>
        <dbReference type="ARBA" id="ARBA00022448"/>
    </source>
</evidence>
<keyword evidence="4" id="KW-1005">Bacterial flagellum biogenesis</keyword>
<protein>
    <submittedName>
        <fullName evidence="10">FliH/SctL family protein</fullName>
    </submittedName>
</protein>
<accession>A0ABU8RGB5</accession>
<dbReference type="RefSeq" id="WP_339573446.1">
    <property type="nucleotide sequence ID" value="NZ_JBBIAA010000001.1"/>
</dbReference>
<dbReference type="EMBL" id="JBBIAA010000001">
    <property type="protein sequence ID" value="MEJ5944056.1"/>
    <property type="molecule type" value="Genomic_DNA"/>
</dbReference>
<dbReference type="Proteomes" id="UP001387100">
    <property type="component" value="Unassembled WGS sequence"/>
</dbReference>
<reference evidence="10 11" key="1">
    <citation type="journal article" date="2017" name="Int. J. Syst. Evol. Microbiol.">
        <title>Pseudokineococcus basanitobsidens sp. nov., isolated from volcanic rock.</title>
        <authorList>
            <person name="Lee D.W."/>
            <person name="Park M.Y."/>
            <person name="Kim J.J."/>
            <person name="Kim B.S."/>
        </authorList>
    </citation>
    <scope>NUCLEOTIDE SEQUENCE [LARGE SCALE GENOMIC DNA]</scope>
    <source>
        <strain evidence="10 11">DSM 103726</strain>
    </source>
</reference>
<evidence type="ECO:0000256" key="8">
    <source>
        <dbReference type="SAM" id="MobiDB-lite"/>
    </source>
</evidence>
<dbReference type="InterPro" id="IPR051472">
    <property type="entry name" value="T3SS_Stator/FliH"/>
</dbReference>
<keyword evidence="6" id="KW-1006">Bacterial flagellum protein export</keyword>
<keyword evidence="3" id="KW-0813">Transport</keyword>
<feature type="domain" description="Flagellar assembly protein FliH/Type III secretion system HrpE" evidence="9">
    <location>
        <begin position="92"/>
        <end position="208"/>
    </location>
</feature>
<keyword evidence="5" id="KW-0653">Protein transport</keyword>
<evidence type="ECO:0000256" key="5">
    <source>
        <dbReference type="ARBA" id="ARBA00022927"/>
    </source>
</evidence>
<dbReference type="PANTHER" id="PTHR34982:SF1">
    <property type="entry name" value="FLAGELLAR ASSEMBLY PROTEIN FLIH"/>
    <property type="match status" value="1"/>
</dbReference>